<dbReference type="Pfam" id="PF00171">
    <property type="entry name" value="Aldedh"/>
    <property type="match status" value="1"/>
</dbReference>
<dbReference type="PANTHER" id="PTHR11699">
    <property type="entry name" value="ALDEHYDE DEHYDROGENASE-RELATED"/>
    <property type="match status" value="1"/>
</dbReference>
<feature type="binding site" evidence="10">
    <location>
        <position position="117"/>
    </location>
    <ligand>
        <name>(6R)-10-formyltetrahydrofolate</name>
        <dbReference type="ChEBI" id="CHEBI:195366"/>
    </ligand>
</feature>
<keyword evidence="3" id="KW-0596">Phosphopantetheine</keyword>
<dbReference type="GO" id="GO:0016620">
    <property type="term" value="F:oxidoreductase activity, acting on the aldehyde or oxo group of donors, NAD or NADP as acceptor"/>
    <property type="evidence" value="ECO:0007669"/>
    <property type="project" value="InterPro"/>
</dbReference>
<dbReference type="InterPro" id="IPR036736">
    <property type="entry name" value="ACP-like_sf"/>
</dbReference>
<dbReference type="AlphaFoldDB" id="A0A8D1YPL6"/>
<dbReference type="Gene3D" id="3.40.50.170">
    <property type="entry name" value="Formyl transferase, N-terminal domain"/>
    <property type="match status" value="2"/>
</dbReference>
<dbReference type="PROSITE" id="PS00012">
    <property type="entry name" value="PHOSPHOPANTETHEINE"/>
    <property type="match status" value="1"/>
</dbReference>
<dbReference type="FunFam" id="3.40.605.10:FF:000026">
    <property type="entry name" value="Aldehyde dehydrogenase, putative"/>
    <property type="match status" value="1"/>
</dbReference>
<feature type="binding site" evidence="11">
    <location>
        <begin position="624"/>
        <end position="625"/>
    </location>
    <ligand>
        <name>NADP(+)</name>
        <dbReference type="ChEBI" id="CHEBI:58349"/>
    </ligand>
</feature>
<comment type="similarity">
    <text evidence="1 9">In the C-terminal section; belongs to the aldehyde dehydrogenase family. ALDH1L subfamily.</text>
</comment>
<protein>
    <recommendedName>
        <fullName evidence="9">10-formyltetrahydrofolate dehydrogenase</fullName>
        <ecNumber evidence="9">1.5.1.6</ecNumber>
    </recommendedName>
</protein>
<dbReference type="Gene3D" id="3.10.25.10">
    <property type="entry name" value="Formyl transferase, C-terminal domain"/>
    <property type="match status" value="1"/>
</dbReference>
<evidence type="ECO:0000256" key="10">
    <source>
        <dbReference type="PIRSR" id="PIRSR036489-2"/>
    </source>
</evidence>
<keyword evidence="4" id="KW-0597">Phosphoprotein</keyword>
<evidence type="ECO:0000256" key="12">
    <source>
        <dbReference type="PIRSR" id="PIRSR036489-4"/>
    </source>
</evidence>
<dbReference type="Pfam" id="PF00550">
    <property type="entry name" value="PP-binding"/>
    <property type="match status" value="1"/>
</dbReference>
<feature type="binding site" evidence="11">
    <location>
        <position position="731"/>
    </location>
    <ligand>
        <name>NADP(+)</name>
        <dbReference type="ChEBI" id="CHEBI:58349"/>
    </ligand>
</feature>
<evidence type="ECO:0000259" key="15">
    <source>
        <dbReference type="PROSITE" id="PS50075"/>
    </source>
</evidence>
<evidence type="ECO:0000256" key="11">
    <source>
        <dbReference type="PIRSR" id="PIRSR036489-3"/>
    </source>
</evidence>
<dbReference type="InterPro" id="IPR016161">
    <property type="entry name" value="Ald_DH/histidinol_DH"/>
</dbReference>
<evidence type="ECO:0000256" key="8">
    <source>
        <dbReference type="ARBA" id="ARBA00048239"/>
    </source>
</evidence>
<dbReference type="GO" id="GO:0016155">
    <property type="term" value="F:formyltetrahydrofolate dehydrogenase activity"/>
    <property type="evidence" value="ECO:0007669"/>
    <property type="project" value="UniProtKB-UniRule"/>
</dbReference>
<dbReference type="Proteomes" id="UP000694725">
    <property type="component" value="Unplaced"/>
</dbReference>
<evidence type="ECO:0000313" key="17">
    <source>
        <dbReference type="Proteomes" id="UP000694725"/>
    </source>
</evidence>
<dbReference type="Gene3D" id="3.40.605.10">
    <property type="entry name" value="Aldehyde Dehydrogenase, Chain A, domain 1"/>
    <property type="match status" value="1"/>
</dbReference>
<evidence type="ECO:0000256" key="9">
    <source>
        <dbReference type="PIRNR" id="PIRNR036489"/>
    </source>
</evidence>
<dbReference type="InterPro" id="IPR009081">
    <property type="entry name" value="PP-bd_ACP"/>
</dbReference>
<dbReference type="FunFam" id="1.10.1200.10:FF:000002">
    <property type="entry name" value="10-formyltetrahydrofolate dehydrogenase"/>
    <property type="match status" value="1"/>
</dbReference>
<dbReference type="CDD" id="cd07140">
    <property type="entry name" value="ALDH_F1L_FTFDH"/>
    <property type="match status" value="1"/>
</dbReference>
<dbReference type="GO" id="GO:0005737">
    <property type="term" value="C:cytoplasm"/>
    <property type="evidence" value="ECO:0007669"/>
    <property type="project" value="InterPro"/>
</dbReference>
<dbReference type="InterPro" id="IPR002376">
    <property type="entry name" value="Formyl_transf_N"/>
</dbReference>
<evidence type="ECO:0000256" key="3">
    <source>
        <dbReference type="ARBA" id="ARBA00022450"/>
    </source>
</evidence>
<feature type="binding site" evidence="11">
    <location>
        <begin position="571"/>
        <end position="574"/>
    </location>
    <ligand>
        <name>NADP(+)</name>
        <dbReference type="ChEBI" id="CHEBI:58349"/>
    </ligand>
</feature>
<dbReference type="InterPro" id="IPR005793">
    <property type="entry name" value="Formyl_trans_C"/>
</dbReference>
<dbReference type="InterPro" id="IPR016163">
    <property type="entry name" value="Ald_DH_C"/>
</dbReference>
<dbReference type="Ensembl" id="ENSSSCT00065051793.1">
    <property type="protein sequence ID" value="ENSSSCP00065022515.1"/>
    <property type="gene ID" value="ENSSSCG00065037909.1"/>
</dbReference>
<accession>A0A8D1YPL6</accession>
<dbReference type="InterPro" id="IPR016162">
    <property type="entry name" value="Ald_DH_N"/>
</dbReference>
<evidence type="ECO:0000256" key="5">
    <source>
        <dbReference type="ARBA" id="ARBA00022563"/>
    </source>
</evidence>
<comment type="catalytic activity">
    <reaction evidence="8">
        <text>(6R)-10-formyltetrahydrofolate + NADP(+) + H2O = (6S)-5,6,7,8-tetrahydrofolate + CO2 + NADPH + H(+)</text>
        <dbReference type="Rhea" id="RHEA:10180"/>
        <dbReference type="ChEBI" id="CHEBI:15377"/>
        <dbReference type="ChEBI" id="CHEBI:15378"/>
        <dbReference type="ChEBI" id="CHEBI:16526"/>
        <dbReference type="ChEBI" id="CHEBI:57453"/>
        <dbReference type="ChEBI" id="CHEBI:57783"/>
        <dbReference type="ChEBI" id="CHEBI:58349"/>
        <dbReference type="ChEBI" id="CHEBI:195366"/>
        <dbReference type="EC" id="1.5.1.6"/>
    </reaction>
    <physiologicalReaction direction="left-to-right" evidence="8">
        <dbReference type="Rhea" id="RHEA:10181"/>
    </physiologicalReaction>
</comment>
<evidence type="ECO:0000256" key="14">
    <source>
        <dbReference type="RuleBase" id="RU003345"/>
    </source>
</evidence>
<dbReference type="InterPro" id="IPR016160">
    <property type="entry name" value="Ald_DH_CS_CYS"/>
</dbReference>
<dbReference type="Pfam" id="PF00551">
    <property type="entry name" value="Formyl_trans_N"/>
    <property type="match status" value="1"/>
</dbReference>
<dbReference type="FunFam" id="3.10.25.10:FF:000002">
    <property type="entry name" value="10-formyltetrahydrofolate dehydrogenase"/>
    <property type="match status" value="1"/>
</dbReference>
<name>A0A8D1YPL6_PIG</name>
<dbReference type="InterPro" id="IPR006162">
    <property type="entry name" value="Ppantetheine_attach_site"/>
</dbReference>
<evidence type="ECO:0000313" key="16">
    <source>
        <dbReference type="Ensembl" id="ENSSSCP00065022515.1"/>
    </source>
</evidence>
<gene>
    <name evidence="16" type="primary">ALDH1L2</name>
</gene>
<keyword evidence="6 9" id="KW-0521">NADP</keyword>
<dbReference type="InterPro" id="IPR029510">
    <property type="entry name" value="Ald_DH_CS_GLU"/>
</dbReference>
<dbReference type="InterPro" id="IPR011034">
    <property type="entry name" value="Formyl_transferase-like_C_sf"/>
</dbReference>
<dbReference type="Gene3D" id="1.10.1200.10">
    <property type="entry name" value="ACP-like"/>
    <property type="match status" value="1"/>
</dbReference>
<feature type="binding site" evidence="11">
    <location>
        <begin position="778"/>
        <end position="780"/>
    </location>
    <ligand>
        <name>NADP(+)</name>
        <dbReference type="ChEBI" id="CHEBI:58349"/>
    </ligand>
</feature>
<evidence type="ECO:0000256" key="6">
    <source>
        <dbReference type="ARBA" id="ARBA00022857"/>
    </source>
</evidence>
<comment type="similarity">
    <text evidence="14">Belongs to the aldehyde dehydrogenase family.</text>
</comment>
<dbReference type="GO" id="GO:0009258">
    <property type="term" value="P:10-formyltetrahydrofolate catabolic process"/>
    <property type="evidence" value="ECO:0007669"/>
    <property type="project" value="UniProtKB-UniRule"/>
</dbReference>
<evidence type="ECO:0000256" key="7">
    <source>
        <dbReference type="ARBA" id="ARBA00023002"/>
    </source>
</evidence>
<organism evidence="16 17">
    <name type="scientific">Sus scrofa</name>
    <name type="common">Pig</name>
    <dbReference type="NCBI Taxonomy" id="9823"/>
    <lineage>
        <taxon>Eukaryota</taxon>
        <taxon>Metazoa</taxon>
        <taxon>Chordata</taxon>
        <taxon>Craniata</taxon>
        <taxon>Vertebrata</taxon>
        <taxon>Euteleostomi</taxon>
        <taxon>Mammalia</taxon>
        <taxon>Eutheria</taxon>
        <taxon>Laurasiatheria</taxon>
        <taxon>Artiodactyla</taxon>
        <taxon>Suina</taxon>
        <taxon>Suidae</taxon>
        <taxon>Sus</taxon>
    </lineage>
</organism>
<feature type="site" description="Essential for catalytic activity" evidence="12">
    <location>
        <position position="117"/>
    </location>
</feature>
<comment type="similarity">
    <text evidence="2 9">In the N-terminal section; belongs to the GART family.</text>
</comment>
<evidence type="ECO:0000256" key="1">
    <source>
        <dbReference type="ARBA" id="ARBA00007995"/>
    </source>
</evidence>
<feature type="domain" description="Carrier" evidence="15">
    <location>
        <begin position="292"/>
        <end position="369"/>
    </location>
</feature>
<feature type="binding site" evidence="11">
    <location>
        <begin position="604"/>
        <end position="609"/>
    </location>
    <ligand>
        <name>NADP(+)</name>
        <dbReference type="ChEBI" id="CHEBI:58349"/>
    </ligand>
</feature>
<dbReference type="InterPro" id="IPR011407">
    <property type="entry name" value="10_FTHF_DH"/>
</dbReference>
<proteinExistence type="inferred from homology"/>
<dbReference type="EC" id="1.5.1.6" evidence="9"/>
<dbReference type="PROSITE" id="PS00070">
    <property type="entry name" value="ALDEHYDE_DEHYDR_CYS"/>
    <property type="match status" value="1"/>
</dbReference>
<sequence length="876" mass="96726">MLWRSSQTLRRFSTGRVYFQNKLKLALIGQSLFGQEVYSHLCREGHQVVGVFTVPDKDGKADPLALAAEKNGTPVFKFPRWRAKGKTIKEVAEAYRTLIMGDKKAGFSVFWADDGLDTGPILLQRSCDVQPNDTVDALYNRFLFPEGIKAMVEAVQLVADGKAPRIPQSEEGATYEGIQKKENAEISWDQSAEDLHNWIRGHDKVPGAWTEINGQVVTFYGSSLLNSSVPPGEPLEIKGAKKPGLVTKNGLVLFGNDGKALMVRNLQFEDGKMIPASQYFAAGETSVVELTAEEVKVAETIKVIWAGILSNIPVIEDSTDFFKSGASSMDVARLVEEIRQKCGGLQLQNEDVYMATKFEDFIQKVVRKLRGDDQEEELVVDYVSKEVNEMTVKMPYQCFINGQFTDADDGKTYDTINPTDGSIICKVSYASLVDVDKAVAAAKDAFENGEWGRMNARERGRLMYRLADLLEENQEELATIEALDSGAVYTLALKTHIGMSVQTFRYFAGWCDKIQGSTIPINQARPNRNLTFTKKEPIGVCAIIIPWNYPLMMLAWKSAACLAAGNTLVLKPAQVTPLTALKFAELSVKAGFPKGVINIIPGSGGIAGQRLSEHPDIRKLGFTGSTPIGKQIMKSCAVSNLKKVSLELGGKSPLLIFNDCELDKAVRMGMGAVFFNKGENCIAAGRLFVEESIHDEFVTRVVEEIKKMKIGDPLDRSTDHGPQNHKAHLEKLLQYCEAGVKEGATLVYGGRQVQRPGFFMEPTVFTDVEDHMYLAKEESFGPIMVISKFRNGDIDGVLERANNTKYGLASGVFTRDINKAMYVSEKLEAGTVFINTYNKTDVAAPFGGFKQSGFGKDLGEEALNEYLRTKTVTLEY</sequence>
<dbReference type="InterPro" id="IPR037022">
    <property type="entry name" value="Formyl_trans_C_sf"/>
</dbReference>
<dbReference type="CDD" id="cd08703">
    <property type="entry name" value="FDH_Hydrolase_C"/>
    <property type="match status" value="1"/>
</dbReference>
<dbReference type="PROSITE" id="PS00373">
    <property type="entry name" value="GART"/>
    <property type="match status" value="1"/>
</dbReference>
<keyword evidence="5 9" id="KW-0554">One-carbon metabolism</keyword>
<dbReference type="FunFam" id="3.40.309.10:FF:000008">
    <property type="entry name" value="Cytosolic 10-formyltetrahydrofolate dehydrogenase"/>
    <property type="match status" value="1"/>
</dbReference>
<dbReference type="PROSITE" id="PS50075">
    <property type="entry name" value="CARRIER"/>
    <property type="match status" value="1"/>
</dbReference>
<keyword evidence="7 9" id="KW-0560">Oxidoreductase</keyword>
<dbReference type="SUPFAM" id="SSF53328">
    <property type="entry name" value="Formyltransferase"/>
    <property type="match status" value="1"/>
</dbReference>
<dbReference type="SUPFAM" id="SSF50486">
    <property type="entry name" value="FMT C-terminal domain-like"/>
    <property type="match status" value="1"/>
</dbReference>
<feature type="active site" evidence="13">
    <location>
        <position position="647"/>
    </location>
</feature>
<feature type="binding site" evidence="11">
    <location>
        <begin position="545"/>
        <end position="547"/>
    </location>
    <ligand>
        <name>NADP(+)</name>
        <dbReference type="ChEBI" id="CHEBI:58349"/>
    </ligand>
</feature>
<dbReference type="InterPro" id="IPR036477">
    <property type="entry name" value="Formyl_transf_N_sf"/>
</dbReference>
<evidence type="ECO:0000256" key="13">
    <source>
        <dbReference type="PROSITE-ProRule" id="PRU10007"/>
    </source>
</evidence>
<dbReference type="PROSITE" id="PS00687">
    <property type="entry name" value="ALDEHYDE_DEHYDR_GLU"/>
    <property type="match status" value="1"/>
</dbReference>
<dbReference type="GO" id="GO:0006730">
    <property type="term" value="P:one-carbon metabolic process"/>
    <property type="evidence" value="ECO:0007669"/>
    <property type="project" value="UniProtKB-KW"/>
</dbReference>
<evidence type="ECO:0000256" key="2">
    <source>
        <dbReference type="ARBA" id="ARBA00010978"/>
    </source>
</evidence>
<dbReference type="PIRSF" id="PIRSF036489">
    <property type="entry name" value="10-FTHFDH"/>
    <property type="match status" value="1"/>
</dbReference>
<dbReference type="InterPro" id="IPR001555">
    <property type="entry name" value="GART_AS"/>
</dbReference>
<dbReference type="FunFam" id="3.40.605.10:FF:000009">
    <property type="entry name" value="Cytosolic 10-formyltetrahydrofolate dehydrogenase"/>
    <property type="match status" value="1"/>
</dbReference>
<evidence type="ECO:0000256" key="4">
    <source>
        <dbReference type="ARBA" id="ARBA00022553"/>
    </source>
</evidence>
<dbReference type="SUPFAM" id="SSF53720">
    <property type="entry name" value="ALDH-like"/>
    <property type="match status" value="1"/>
</dbReference>
<dbReference type="Gene3D" id="3.40.309.10">
    <property type="entry name" value="Aldehyde Dehydrogenase, Chain A, domain 2"/>
    <property type="match status" value="1"/>
</dbReference>
<reference evidence="16" key="1">
    <citation type="submission" date="2025-08" db="UniProtKB">
        <authorList>
            <consortium name="Ensembl"/>
        </authorList>
    </citation>
    <scope>IDENTIFICATION</scope>
</reference>
<dbReference type="InterPro" id="IPR015590">
    <property type="entry name" value="Aldehyde_DH_dom"/>
</dbReference>
<dbReference type="Pfam" id="PF02911">
    <property type="entry name" value="Formyl_trans_C"/>
    <property type="match status" value="1"/>
</dbReference>